<evidence type="ECO:0000256" key="1">
    <source>
        <dbReference type="SAM" id="Phobius"/>
    </source>
</evidence>
<dbReference type="RefSeq" id="WP_056971008.1">
    <property type="nucleotide sequence ID" value="NZ_CP044496.1"/>
</dbReference>
<evidence type="ECO:0008006" key="4">
    <source>
        <dbReference type="Google" id="ProtNLM"/>
    </source>
</evidence>
<proteinExistence type="predicted"/>
<dbReference type="EMBL" id="CP044496">
    <property type="protein sequence ID" value="QFG51193.1"/>
    <property type="molecule type" value="Genomic_DNA"/>
</dbReference>
<protein>
    <recommendedName>
        <fullName evidence="4">2TM domain-containing protein</fullName>
    </recommendedName>
</protein>
<reference evidence="2 3" key="1">
    <citation type="submission" date="2019-09" db="EMBL/GenBank/DDBJ databases">
        <title>Genome sequencing of Lactobacillus acetotolerans.</title>
        <authorList>
            <person name="Kim K."/>
        </authorList>
    </citation>
    <scope>NUCLEOTIDE SEQUENCE [LARGE SCALE GENOMIC DNA]</scope>
    <source>
        <strain evidence="2 3">LA749</strain>
    </source>
</reference>
<dbReference type="AlphaFoldDB" id="A0A5P5ZIE5"/>
<accession>A0A5P5ZIE5</accession>
<dbReference type="Proteomes" id="UP000325393">
    <property type="component" value="Chromosome"/>
</dbReference>
<evidence type="ECO:0000313" key="3">
    <source>
        <dbReference type="Proteomes" id="UP000325393"/>
    </source>
</evidence>
<feature type="transmembrane region" description="Helical" evidence="1">
    <location>
        <begin position="37"/>
        <end position="60"/>
    </location>
</feature>
<gene>
    <name evidence="2" type="ORF">LA749_03955</name>
</gene>
<feature type="transmembrane region" description="Helical" evidence="1">
    <location>
        <begin position="12"/>
        <end position="31"/>
    </location>
</feature>
<keyword evidence="1" id="KW-0472">Membrane</keyword>
<keyword evidence="1" id="KW-0812">Transmembrane</keyword>
<organism evidence="2 3">
    <name type="scientific">Lactobacillus acetotolerans</name>
    <dbReference type="NCBI Taxonomy" id="1600"/>
    <lineage>
        <taxon>Bacteria</taxon>
        <taxon>Bacillati</taxon>
        <taxon>Bacillota</taxon>
        <taxon>Bacilli</taxon>
        <taxon>Lactobacillales</taxon>
        <taxon>Lactobacillaceae</taxon>
        <taxon>Lactobacillus</taxon>
    </lineage>
</organism>
<dbReference type="GeneID" id="78212136"/>
<sequence>MGNARKLRKVIYSGIIFLITIILFITSIVLAKMLNPMFWWGAIGMAFVTWGILDWHISFIRAYKKSKKK</sequence>
<name>A0A5P5ZIE5_9LACO</name>
<keyword evidence="1" id="KW-1133">Transmembrane helix</keyword>
<evidence type="ECO:0000313" key="2">
    <source>
        <dbReference type="EMBL" id="QFG51193.1"/>
    </source>
</evidence>